<proteinExistence type="predicted"/>
<gene>
    <name evidence="1" type="ORF">JOD17_004122</name>
</gene>
<evidence type="ECO:0000313" key="2">
    <source>
        <dbReference type="Proteomes" id="UP000741863"/>
    </source>
</evidence>
<protein>
    <submittedName>
        <fullName evidence="1">Uncharacterized protein</fullName>
    </submittedName>
</protein>
<organism evidence="1 2">
    <name type="scientific">Geomicrobium sediminis</name>
    <dbReference type="NCBI Taxonomy" id="1347788"/>
    <lineage>
        <taxon>Bacteria</taxon>
        <taxon>Bacillati</taxon>
        <taxon>Bacillota</taxon>
        <taxon>Bacilli</taxon>
        <taxon>Bacillales</taxon>
        <taxon>Geomicrobium</taxon>
    </lineage>
</organism>
<reference evidence="1 2" key="1">
    <citation type="submission" date="2021-01" db="EMBL/GenBank/DDBJ databases">
        <title>Genomic Encyclopedia of Type Strains, Phase IV (KMG-IV): sequencing the most valuable type-strain genomes for metagenomic binning, comparative biology and taxonomic classification.</title>
        <authorList>
            <person name="Goeker M."/>
        </authorList>
    </citation>
    <scope>NUCLEOTIDE SEQUENCE [LARGE SCALE GENOMIC DNA]</scope>
    <source>
        <strain evidence="1 2">DSM 25540</strain>
    </source>
</reference>
<dbReference type="Proteomes" id="UP000741863">
    <property type="component" value="Unassembled WGS sequence"/>
</dbReference>
<comment type="caution">
    <text evidence="1">The sequence shown here is derived from an EMBL/GenBank/DDBJ whole genome shotgun (WGS) entry which is preliminary data.</text>
</comment>
<evidence type="ECO:0000313" key="1">
    <source>
        <dbReference type="EMBL" id="MBM7634979.1"/>
    </source>
</evidence>
<dbReference type="RefSeq" id="WP_204699723.1">
    <property type="nucleotide sequence ID" value="NZ_JAFBEC010000020.1"/>
</dbReference>
<name>A0ABS2PI15_9BACL</name>
<sequence>MVKISHIKKVLENMSKDHDQRTSPLNEDVSWFAPISRKFDEFLLENNENNQHGLEKFTIQHLKALKNETAE</sequence>
<keyword evidence="2" id="KW-1185">Reference proteome</keyword>
<accession>A0ABS2PI15</accession>
<dbReference type="EMBL" id="JAFBEC010000020">
    <property type="protein sequence ID" value="MBM7634979.1"/>
    <property type="molecule type" value="Genomic_DNA"/>
</dbReference>